<feature type="transmembrane region" description="Helical" evidence="1">
    <location>
        <begin position="125"/>
        <end position="149"/>
    </location>
</feature>
<protein>
    <submittedName>
        <fullName evidence="2">Uncharacterized protein</fullName>
    </submittedName>
</protein>
<dbReference type="Proteomes" id="UP001064489">
    <property type="component" value="Chromosome 1"/>
</dbReference>
<accession>A0AAD5JDV1</accession>
<comment type="caution">
    <text evidence="2">The sequence shown here is derived from an EMBL/GenBank/DDBJ whole genome shotgun (WGS) entry which is preliminary data.</text>
</comment>
<name>A0AAD5JDV1_ACENE</name>
<reference evidence="2" key="1">
    <citation type="journal article" date="2022" name="Plant J.">
        <title>Strategies of tolerance reflected in two North American maple genomes.</title>
        <authorList>
            <person name="McEvoy S.L."/>
            <person name="Sezen U.U."/>
            <person name="Trouern-Trend A."/>
            <person name="McMahon S.M."/>
            <person name="Schaberg P.G."/>
            <person name="Yang J."/>
            <person name="Wegrzyn J.L."/>
            <person name="Swenson N.G."/>
        </authorList>
    </citation>
    <scope>NUCLEOTIDE SEQUENCE</scope>
    <source>
        <strain evidence="2">91603</strain>
    </source>
</reference>
<keyword evidence="1" id="KW-0812">Transmembrane</keyword>
<evidence type="ECO:0000313" key="2">
    <source>
        <dbReference type="EMBL" id="KAI9195795.1"/>
    </source>
</evidence>
<evidence type="ECO:0000256" key="1">
    <source>
        <dbReference type="SAM" id="Phobius"/>
    </source>
</evidence>
<evidence type="ECO:0000313" key="3">
    <source>
        <dbReference type="Proteomes" id="UP001064489"/>
    </source>
</evidence>
<dbReference type="AlphaFoldDB" id="A0AAD5JDV1"/>
<reference evidence="2" key="2">
    <citation type="submission" date="2023-02" db="EMBL/GenBank/DDBJ databases">
        <authorList>
            <person name="Swenson N.G."/>
            <person name="Wegrzyn J.L."/>
            <person name="Mcevoy S.L."/>
        </authorList>
    </citation>
    <scope>NUCLEOTIDE SEQUENCE</scope>
    <source>
        <strain evidence="2">91603</strain>
        <tissue evidence="2">Leaf</tissue>
    </source>
</reference>
<organism evidence="2 3">
    <name type="scientific">Acer negundo</name>
    <name type="common">Box elder</name>
    <dbReference type="NCBI Taxonomy" id="4023"/>
    <lineage>
        <taxon>Eukaryota</taxon>
        <taxon>Viridiplantae</taxon>
        <taxon>Streptophyta</taxon>
        <taxon>Embryophyta</taxon>
        <taxon>Tracheophyta</taxon>
        <taxon>Spermatophyta</taxon>
        <taxon>Magnoliopsida</taxon>
        <taxon>eudicotyledons</taxon>
        <taxon>Gunneridae</taxon>
        <taxon>Pentapetalae</taxon>
        <taxon>rosids</taxon>
        <taxon>malvids</taxon>
        <taxon>Sapindales</taxon>
        <taxon>Sapindaceae</taxon>
        <taxon>Hippocastanoideae</taxon>
        <taxon>Acereae</taxon>
        <taxon>Acer</taxon>
    </lineage>
</organism>
<keyword evidence="3" id="KW-1185">Reference proteome</keyword>
<sequence length="185" mass="20824">MLDFLQFIRKLLECQGGSTVVSVSCSSSTTYQPRTRLGLDHVVVYVDDDEMKSNLQVMQATYEKLLNGFMEASQDRFSKLEKAVNRIVDKLLSGNIRSSRDSLNFGSARAILRSGRIVNNGRNKVVIVLYFNLGLGCCVVMAMVLRFRVMVGFDLGNEDGVSGFGFVWAVEMVFLDSLGWQQWHF</sequence>
<keyword evidence="1" id="KW-0472">Membrane</keyword>
<keyword evidence="1" id="KW-1133">Transmembrane helix</keyword>
<gene>
    <name evidence="2" type="ORF">LWI28_018082</name>
</gene>
<proteinExistence type="predicted"/>
<dbReference type="EMBL" id="JAJSOW010000003">
    <property type="protein sequence ID" value="KAI9195795.1"/>
    <property type="molecule type" value="Genomic_DNA"/>
</dbReference>